<reference evidence="2" key="1">
    <citation type="submission" date="2022-12" db="EMBL/GenBank/DDBJ databases">
        <title>Draft genome sequence of the thermophilic strain Brevibacillus thermoruber HT42, isolated from Los Humeros, Puebla, Mexico, with biotechnological potential.</title>
        <authorList>
            <person name="Lara Sanchez J."/>
            <person name="Solis Palacios R."/>
            <person name="Bustos Baena A.S."/>
            <person name="Ruz Baez A.E."/>
            <person name="Espinosa Luna G."/>
            <person name="Oliart Ros R.M."/>
        </authorList>
    </citation>
    <scope>NUCLEOTIDE SEQUENCE</scope>
    <source>
        <strain evidence="2">HT42</strain>
    </source>
</reference>
<evidence type="ECO:0000313" key="2">
    <source>
        <dbReference type="EMBL" id="MDA5108853.1"/>
    </source>
</evidence>
<dbReference type="AlphaFoldDB" id="A0A9X3TQY7"/>
<comment type="caution">
    <text evidence="2">The sequence shown here is derived from an EMBL/GenBank/DDBJ whole genome shotgun (WGS) entry which is preliminary data.</text>
</comment>
<dbReference type="RefSeq" id="WP_271140094.1">
    <property type="nucleotide sequence ID" value="NZ_JAPYYP010000011.1"/>
</dbReference>
<feature type="region of interest" description="Disordered" evidence="1">
    <location>
        <begin position="1"/>
        <end position="50"/>
    </location>
</feature>
<keyword evidence="3" id="KW-1185">Reference proteome</keyword>
<protein>
    <submittedName>
        <fullName evidence="2">Uncharacterized protein</fullName>
    </submittedName>
</protein>
<organism evidence="2 3">
    <name type="scientific">Brevibacillus thermoruber</name>
    <dbReference type="NCBI Taxonomy" id="33942"/>
    <lineage>
        <taxon>Bacteria</taxon>
        <taxon>Bacillati</taxon>
        <taxon>Bacillota</taxon>
        <taxon>Bacilli</taxon>
        <taxon>Bacillales</taxon>
        <taxon>Paenibacillaceae</taxon>
        <taxon>Brevibacillus</taxon>
    </lineage>
</organism>
<dbReference type="EMBL" id="JAPYYP010000011">
    <property type="protein sequence ID" value="MDA5108853.1"/>
    <property type="molecule type" value="Genomic_DNA"/>
</dbReference>
<dbReference type="Proteomes" id="UP001151071">
    <property type="component" value="Unassembled WGS sequence"/>
</dbReference>
<proteinExistence type="predicted"/>
<accession>A0A9X3TQY7</accession>
<evidence type="ECO:0000256" key="1">
    <source>
        <dbReference type="SAM" id="MobiDB-lite"/>
    </source>
</evidence>
<sequence>MFSRQRDHAGQAMPSGMMATPVPCSRLTGSPGTAREEKTAVGGSAAYGCP</sequence>
<name>A0A9X3TQY7_9BACL</name>
<gene>
    <name evidence="2" type="ORF">O3V59_10820</name>
</gene>
<evidence type="ECO:0000313" key="3">
    <source>
        <dbReference type="Proteomes" id="UP001151071"/>
    </source>
</evidence>